<evidence type="ECO:0000313" key="3">
    <source>
        <dbReference type="Proteomes" id="UP000031866"/>
    </source>
</evidence>
<dbReference type="CDD" id="cd10917">
    <property type="entry name" value="CE4_NodB_like_6s_7s"/>
    <property type="match status" value="1"/>
</dbReference>
<reference evidence="3" key="1">
    <citation type="submission" date="2014-12" db="EMBL/GenBank/DDBJ databases">
        <title>Genome sequence of Clostridium beijerinckii strain 59B.</title>
        <authorList>
            <person name="Little G.T."/>
            <person name="Minton N.P."/>
        </authorList>
    </citation>
    <scope>NUCLEOTIDE SEQUENCE [LARGE SCALE GENOMIC DNA]</scope>
    <source>
        <strain evidence="3">59B</strain>
    </source>
</reference>
<evidence type="ECO:0000313" key="2">
    <source>
        <dbReference type="EMBL" id="AJG98530.1"/>
    </source>
</evidence>
<dbReference type="Gene3D" id="3.20.20.370">
    <property type="entry name" value="Glycoside hydrolase/deacetylase"/>
    <property type="match status" value="1"/>
</dbReference>
<dbReference type="PANTHER" id="PTHR10587">
    <property type="entry name" value="GLYCOSYL TRANSFERASE-RELATED"/>
    <property type="match status" value="1"/>
</dbReference>
<dbReference type="OrthoDB" id="9806342at2"/>
<dbReference type="Pfam" id="PF01522">
    <property type="entry name" value="Polysacc_deac_1"/>
    <property type="match status" value="1"/>
</dbReference>
<evidence type="ECO:0000259" key="1">
    <source>
        <dbReference type="PROSITE" id="PS51677"/>
    </source>
</evidence>
<dbReference type="InterPro" id="IPR050248">
    <property type="entry name" value="Polysacc_deacetylase_ArnD"/>
</dbReference>
<dbReference type="STRING" id="1520.LF65_01932"/>
<dbReference type="PANTHER" id="PTHR10587:SF128">
    <property type="entry name" value="POLYSACCHARIDE DEACETYLASE PDAB-RELATED"/>
    <property type="match status" value="1"/>
</dbReference>
<dbReference type="InterPro" id="IPR011330">
    <property type="entry name" value="Glyco_hydro/deAcase_b/a-brl"/>
</dbReference>
<dbReference type="GO" id="GO:0016020">
    <property type="term" value="C:membrane"/>
    <property type="evidence" value="ECO:0007669"/>
    <property type="project" value="TreeGrafter"/>
</dbReference>
<dbReference type="GO" id="GO:0016810">
    <property type="term" value="F:hydrolase activity, acting on carbon-nitrogen (but not peptide) bonds"/>
    <property type="evidence" value="ECO:0007669"/>
    <property type="project" value="InterPro"/>
</dbReference>
<dbReference type="AlphaFoldDB" id="A0A0B5QC56"/>
<feature type="domain" description="NodB homology" evidence="1">
    <location>
        <begin position="49"/>
        <end position="230"/>
    </location>
</feature>
<dbReference type="EMBL" id="CP010086">
    <property type="protein sequence ID" value="AJG98530.1"/>
    <property type="molecule type" value="Genomic_DNA"/>
</dbReference>
<dbReference type="KEGG" id="cbei:LF65_01932"/>
<dbReference type="SUPFAM" id="SSF88713">
    <property type="entry name" value="Glycoside hydrolase/deacetylase"/>
    <property type="match status" value="1"/>
</dbReference>
<accession>A0A0B5QC56</accession>
<sequence>MTWKKKRIGIDIFLIIFLVFISIGISKAIQAMGNIQEEDPIYCVDTNEKVISLTFDINWAEKDNLNVILDILDKYNVKGTFFIMGGWVNYSEDNVEKLKTIKERGHEIGNHSYKHPMFTKIGADRMKEEIEKTNDTIEKYTGERPKLFRFPSGDYNKEAFSKVRNLGYVPIQWSVDSVDWKEISEETEYNRVMKNVKPGSILLFHNNAKYTPNNLDRIIKELKDKGYEFKSVGQMIYSDNYSVDNQGIQHKVKLDSAGDES</sequence>
<protein>
    <submittedName>
        <fullName evidence="2">Deacetylase</fullName>
    </submittedName>
</protein>
<gene>
    <name evidence="2" type="ORF">LF65_01932</name>
</gene>
<dbReference type="InterPro" id="IPR002509">
    <property type="entry name" value="NODB_dom"/>
</dbReference>
<dbReference type="RefSeq" id="WP_041895807.1">
    <property type="nucleotide sequence ID" value="NZ_CP010086.2"/>
</dbReference>
<dbReference type="GO" id="GO:0005975">
    <property type="term" value="P:carbohydrate metabolic process"/>
    <property type="evidence" value="ECO:0007669"/>
    <property type="project" value="InterPro"/>
</dbReference>
<dbReference type="PROSITE" id="PS51677">
    <property type="entry name" value="NODB"/>
    <property type="match status" value="1"/>
</dbReference>
<organism evidence="2 3">
    <name type="scientific">Clostridium beijerinckii</name>
    <name type="common">Clostridium MP</name>
    <dbReference type="NCBI Taxonomy" id="1520"/>
    <lineage>
        <taxon>Bacteria</taxon>
        <taxon>Bacillati</taxon>
        <taxon>Bacillota</taxon>
        <taxon>Clostridia</taxon>
        <taxon>Eubacteriales</taxon>
        <taxon>Clostridiaceae</taxon>
        <taxon>Clostridium</taxon>
    </lineage>
</organism>
<proteinExistence type="predicted"/>
<name>A0A0B5QC56_CLOBE</name>
<dbReference type="Proteomes" id="UP000031866">
    <property type="component" value="Chromosome"/>
</dbReference>